<evidence type="ECO:0000313" key="3">
    <source>
        <dbReference type="Proteomes" id="UP000229331"/>
    </source>
</evidence>
<dbReference type="Proteomes" id="UP000229331">
    <property type="component" value="Segment"/>
</dbReference>
<dbReference type="EMBL" id="KR029086">
    <property type="protein sequence ID" value="AKF12352.1"/>
    <property type="molecule type" value="Genomic_DNA"/>
</dbReference>
<feature type="compositionally biased region" description="Polar residues" evidence="1">
    <location>
        <begin position="14"/>
        <end position="28"/>
    </location>
</feature>
<name>A0A161BXU4_9CAUD</name>
<evidence type="ECO:0000313" key="2">
    <source>
        <dbReference type="EMBL" id="AKF12352.1"/>
    </source>
</evidence>
<feature type="compositionally biased region" description="Basic and acidic residues" evidence="1">
    <location>
        <begin position="1"/>
        <end position="13"/>
    </location>
</feature>
<sequence>MRLRDHVVTRDPDNQQPQEGTTTMTAKPTQDHPCITEARDA</sequence>
<protein>
    <submittedName>
        <fullName evidence="2">Uncharacterized protein</fullName>
    </submittedName>
</protein>
<evidence type="ECO:0000256" key="1">
    <source>
        <dbReference type="SAM" id="MobiDB-lite"/>
    </source>
</evidence>
<proteinExistence type="predicted"/>
<gene>
    <name evidence="2" type="ORF">PDRPv_67</name>
</gene>
<reference evidence="2 3" key="1">
    <citation type="submission" date="2015-03" db="EMBL/GenBank/DDBJ databases">
        <title>Whole genome Sequence of Mycobacteriophages from Delhi, India.</title>
        <authorList>
            <person name="Bajpai U."/>
        </authorList>
    </citation>
    <scope>NUCLEOTIDE SEQUENCE [LARGE SCALE GENOMIC DNA]</scope>
</reference>
<feature type="region of interest" description="Disordered" evidence="1">
    <location>
        <begin position="1"/>
        <end position="41"/>
    </location>
</feature>
<accession>A0A161BXU4</accession>
<organism evidence="2 3">
    <name type="scientific">Mycobacterium phage PDRPv</name>
    <dbReference type="NCBI Taxonomy" id="1640882"/>
    <lineage>
        <taxon>Viruses</taxon>
        <taxon>Duplodnaviria</taxon>
        <taxon>Heunggongvirae</taxon>
        <taxon>Uroviricota</taxon>
        <taxon>Caudoviricetes</taxon>
        <taxon>Bclasvirinae</taxon>
        <taxon>Pegunavirus</taxon>
        <taxon>Pegunavirus oline</taxon>
    </lineage>
</organism>